<dbReference type="GO" id="GO:0000978">
    <property type="term" value="F:RNA polymerase II cis-regulatory region sequence-specific DNA binding"/>
    <property type="evidence" value="ECO:0007669"/>
    <property type="project" value="TreeGrafter"/>
</dbReference>
<evidence type="ECO:0000313" key="10">
    <source>
        <dbReference type="EMBL" id="CAD6198170.1"/>
    </source>
</evidence>
<comment type="function">
    <text evidence="8">Component of the Mediator complex, a coactivator involved in the regulated transcription of nearly all RNA polymerase II-dependent genes. Mediator functions as a bridge to convey information from gene-specific regulatory proteins to the basal RNA polymerase II transcription machinery. Mediator is recruited to promoters by direct interactions with regulatory proteins and serves as a scaffold for the assembly of a functional preinitiation complex with RNA polymerase II and the general transcription factors.</text>
</comment>
<dbReference type="Pfam" id="PF10232">
    <property type="entry name" value="Med8"/>
    <property type="match status" value="1"/>
</dbReference>
<dbReference type="GO" id="GO:0070847">
    <property type="term" value="C:core mediator complex"/>
    <property type="evidence" value="ECO:0007669"/>
    <property type="project" value="TreeGrafter"/>
</dbReference>
<evidence type="ECO:0000256" key="3">
    <source>
        <dbReference type="ARBA" id="ARBA00011837"/>
    </source>
</evidence>
<evidence type="ECO:0000256" key="8">
    <source>
        <dbReference type="RuleBase" id="RU364144"/>
    </source>
</evidence>
<evidence type="ECO:0000313" key="11">
    <source>
        <dbReference type="Proteomes" id="UP000835052"/>
    </source>
</evidence>
<dbReference type="OrthoDB" id="150687at2759"/>
<feature type="region of interest" description="Disordered" evidence="9">
    <location>
        <begin position="214"/>
        <end position="257"/>
    </location>
</feature>
<reference evidence="10" key="1">
    <citation type="submission" date="2020-10" db="EMBL/GenBank/DDBJ databases">
        <authorList>
            <person name="Kikuchi T."/>
        </authorList>
    </citation>
    <scope>NUCLEOTIDE SEQUENCE</scope>
    <source>
        <strain evidence="10">NKZ352</strain>
    </source>
</reference>
<keyword evidence="5 8" id="KW-0010">Activator</keyword>
<proteinExistence type="inferred from homology"/>
<organism evidence="10 11">
    <name type="scientific">Caenorhabditis auriculariae</name>
    <dbReference type="NCBI Taxonomy" id="2777116"/>
    <lineage>
        <taxon>Eukaryota</taxon>
        <taxon>Metazoa</taxon>
        <taxon>Ecdysozoa</taxon>
        <taxon>Nematoda</taxon>
        <taxon>Chromadorea</taxon>
        <taxon>Rhabditida</taxon>
        <taxon>Rhabditina</taxon>
        <taxon>Rhabditomorpha</taxon>
        <taxon>Rhabditoidea</taxon>
        <taxon>Rhabditidae</taxon>
        <taxon>Peloderinae</taxon>
        <taxon>Caenorhabditis</taxon>
    </lineage>
</organism>
<dbReference type="GO" id="GO:0003712">
    <property type="term" value="F:transcription coregulator activity"/>
    <property type="evidence" value="ECO:0007669"/>
    <property type="project" value="InterPro"/>
</dbReference>
<dbReference type="PANTHER" id="PTHR13074:SF9">
    <property type="entry name" value="MEDIATOR OF RNA POLYMERASE II TRANSCRIPTION SUBUNIT 8"/>
    <property type="match status" value="1"/>
</dbReference>
<comment type="subunit">
    <text evidence="3 8">Component of the Mediator complex.</text>
</comment>
<evidence type="ECO:0000256" key="6">
    <source>
        <dbReference type="ARBA" id="ARBA00023163"/>
    </source>
</evidence>
<keyword evidence="7 8" id="KW-0539">Nucleus</keyword>
<dbReference type="GO" id="GO:0006357">
    <property type="term" value="P:regulation of transcription by RNA polymerase II"/>
    <property type="evidence" value="ECO:0007669"/>
    <property type="project" value="InterPro"/>
</dbReference>
<sequence>MFIDGSLGMAFVVPSTTNFQNEPEKVNLVVERLFKMTLDAKKLIEELLYMLDLQEKVPWPDMLEKFSALASAMSTIQTAVKKSALQSGPEDNGSFLRSHVMVTQRLQYETDPQLQQLTEMRVHSWNHDLVPEYLRTKPNPEMEREEEMIDSERSQKSQDVISRQIVALNKNIDLLLTILQNLDRSQTDNASDRPTNSAEETNRVVRALMCGEGLRRPPVPQQQPPPPSMPQPQMGMMPMGPMHGMPPGMQMPPQQRMPMMPHMNITR</sequence>
<comment type="subcellular location">
    <subcellularLocation>
        <location evidence="1 8">Nucleus</location>
    </subcellularLocation>
</comment>
<keyword evidence="6 8" id="KW-0804">Transcription</keyword>
<keyword evidence="11" id="KW-1185">Reference proteome</keyword>
<dbReference type="GO" id="GO:0016592">
    <property type="term" value="C:mediator complex"/>
    <property type="evidence" value="ECO:0007669"/>
    <property type="project" value="InterPro"/>
</dbReference>
<accession>A0A8S1HS29</accession>
<evidence type="ECO:0000256" key="1">
    <source>
        <dbReference type="ARBA" id="ARBA00004123"/>
    </source>
</evidence>
<dbReference type="Proteomes" id="UP000835052">
    <property type="component" value="Unassembled WGS sequence"/>
</dbReference>
<name>A0A8S1HS29_9PELO</name>
<evidence type="ECO:0000256" key="4">
    <source>
        <dbReference type="ARBA" id="ARBA00023015"/>
    </source>
</evidence>
<evidence type="ECO:0000256" key="7">
    <source>
        <dbReference type="ARBA" id="ARBA00023242"/>
    </source>
</evidence>
<feature type="compositionally biased region" description="Pro residues" evidence="9">
    <location>
        <begin position="217"/>
        <end position="230"/>
    </location>
</feature>
<comment type="caution">
    <text evidence="10">The sequence shown here is derived from an EMBL/GenBank/DDBJ whole genome shotgun (WGS) entry which is preliminary data.</text>
</comment>
<feature type="compositionally biased region" description="Low complexity" evidence="9">
    <location>
        <begin position="231"/>
        <end position="257"/>
    </location>
</feature>
<evidence type="ECO:0000256" key="9">
    <source>
        <dbReference type="SAM" id="MobiDB-lite"/>
    </source>
</evidence>
<dbReference type="PANTHER" id="PTHR13074">
    <property type="entry name" value="MEDIATOR OF RNA POLYMERASE II TRANSCRIPTION SUBUNIT 8"/>
    <property type="match status" value="1"/>
</dbReference>
<dbReference type="AlphaFoldDB" id="A0A8S1HS29"/>
<comment type="similarity">
    <text evidence="2 8">Belongs to the Mediator complex subunit 8 family.</text>
</comment>
<evidence type="ECO:0000256" key="2">
    <source>
        <dbReference type="ARBA" id="ARBA00005716"/>
    </source>
</evidence>
<dbReference type="EMBL" id="CAJGYM010000117">
    <property type="protein sequence ID" value="CAD6198170.1"/>
    <property type="molecule type" value="Genomic_DNA"/>
</dbReference>
<gene>
    <name evidence="8" type="primary">MED8</name>
    <name evidence="10" type="ORF">CAUJ_LOCUS14076</name>
</gene>
<dbReference type="InterPro" id="IPR019364">
    <property type="entry name" value="Mediatior_Med8_fun/met"/>
</dbReference>
<evidence type="ECO:0000256" key="5">
    <source>
        <dbReference type="ARBA" id="ARBA00023159"/>
    </source>
</evidence>
<protein>
    <recommendedName>
        <fullName evidence="8">Mediator of RNA polymerase II transcription subunit 8</fullName>
    </recommendedName>
    <alternativeName>
        <fullName evidence="8">Mediator complex subunit 8</fullName>
    </alternativeName>
</protein>
<keyword evidence="4 8" id="KW-0805">Transcription regulation</keyword>